<keyword evidence="1" id="KW-0808">Transferase</keyword>
<organism evidence="1 2">
    <name type="scientific">Paenibacillus sonchi</name>
    <dbReference type="NCBI Taxonomy" id="373687"/>
    <lineage>
        <taxon>Bacteria</taxon>
        <taxon>Bacillati</taxon>
        <taxon>Bacillota</taxon>
        <taxon>Bacilli</taxon>
        <taxon>Bacillales</taxon>
        <taxon>Paenibacillaceae</taxon>
        <taxon>Paenibacillus</taxon>
        <taxon>Paenibacillus sonchi group</taxon>
    </lineage>
</organism>
<proteinExistence type="predicted"/>
<name>A0A974P8C4_9BACL</name>
<dbReference type="Proteomes" id="UP000595841">
    <property type="component" value="Chromosome"/>
</dbReference>
<dbReference type="GO" id="GO:0032259">
    <property type="term" value="P:methylation"/>
    <property type="evidence" value="ECO:0007669"/>
    <property type="project" value="UniProtKB-KW"/>
</dbReference>
<dbReference type="GO" id="GO:0008168">
    <property type="term" value="F:methyltransferase activity"/>
    <property type="evidence" value="ECO:0007669"/>
    <property type="project" value="UniProtKB-KW"/>
</dbReference>
<dbReference type="KEGG" id="pson:JI735_19760"/>
<accession>A0A974P8C4</accession>
<evidence type="ECO:0000313" key="1">
    <source>
        <dbReference type="EMBL" id="QQZ58966.1"/>
    </source>
</evidence>
<dbReference type="Gene3D" id="3.40.50.150">
    <property type="entry name" value="Vaccinia Virus protein VP39"/>
    <property type="match status" value="1"/>
</dbReference>
<keyword evidence="1" id="KW-0489">Methyltransferase</keyword>
<gene>
    <name evidence="1" type="ORF">JI735_19760</name>
</gene>
<dbReference type="EMBL" id="CP068595">
    <property type="protein sequence ID" value="QQZ58966.1"/>
    <property type="molecule type" value="Genomic_DNA"/>
</dbReference>
<protein>
    <submittedName>
        <fullName evidence="1">SAM-dependent DNA methyltransferase</fullName>
    </submittedName>
</protein>
<dbReference type="RefSeq" id="WP_039833822.1">
    <property type="nucleotide sequence ID" value="NZ_CP068595.1"/>
</dbReference>
<sequence length="286" mass="32570">MKKETDRVKLYRVERFTGEQLAGLPDSLCRYAQAIGGLPKHHYEVFEKRGWLLPFLFTYDDLLWGRWTYWPDILLKGTIAGSGPIPQIQWTDTWSHPAQSTKKMLSSCLKHHEANIENFADWLLWGLAASEEALQISEQLNEYYYRSFDLFLLLDNPTDYLSGILCEQTGKGYKAGLGYYPTPFHLTCMMVKMVSEGVPEEMKRQTVNDPCVGCGAMLLPASNYYLRGSGMDISSIAIKLCKIQMYFYAPWIAIPGQVKGFDEQEPIPLIVNSDSGIGQLAFNFKM</sequence>
<dbReference type="AlphaFoldDB" id="A0A974P8C4"/>
<reference evidence="1 2" key="1">
    <citation type="submission" date="2021-01" db="EMBL/GenBank/DDBJ databases">
        <title>Whole genome sequence of Paenibacillus sonchi LMG 24727 for comparative genomics.</title>
        <authorList>
            <person name="Lee G."/>
            <person name="Kim M.-J."/>
            <person name="Lim K."/>
            <person name="Shin J.-H."/>
        </authorList>
    </citation>
    <scope>NUCLEOTIDE SEQUENCE [LARGE SCALE GENOMIC DNA]</scope>
    <source>
        <strain evidence="1 2">LMG 24727</strain>
    </source>
</reference>
<keyword evidence="2" id="KW-1185">Reference proteome</keyword>
<dbReference type="InterPro" id="IPR029063">
    <property type="entry name" value="SAM-dependent_MTases_sf"/>
</dbReference>
<dbReference type="SUPFAM" id="SSF53335">
    <property type="entry name" value="S-adenosyl-L-methionine-dependent methyltransferases"/>
    <property type="match status" value="1"/>
</dbReference>
<evidence type="ECO:0000313" key="2">
    <source>
        <dbReference type="Proteomes" id="UP000595841"/>
    </source>
</evidence>